<name>A0A1I6NVV4_9PSEU</name>
<evidence type="ECO:0000256" key="1">
    <source>
        <dbReference type="ARBA" id="ARBA00001974"/>
    </source>
</evidence>
<keyword evidence="2" id="KW-0285">Flavoprotein</keyword>
<evidence type="ECO:0000256" key="2">
    <source>
        <dbReference type="ARBA" id="ARBA00022630"/>
    </source>
</evidence>
<proteinExistence type="inferred from homology"/>
<evidence type="ECO:0000313" key="8">
    <source>
        <dbReference type="Proteomes" id="UP000198852"/>
    </source>
</evidence>
<accession>A0A1I6NVV4</accession>
<comment type="cofactor">
    <cofactor evidence="1">
        <name>FAD</name>
        <dbReference type="ChEBI" id="CHEBI:57692"/>
    </cofactor>
</comment>
<keyword evidence="3" id="KW-0274">FAD</keyword>
<evidence type="ECO:0000256" key="5">
    <source>
        <dbReference type="ARBA" id="ARBA00037941"/>
    </source>
</evidence>
<keyword evidence="8" id="KW-1185">Reference proteome</keyword>
<gene>
    <name evidence="7" type="ORF">SAMN05660874_00186</name>
</gene>
<dbReference type="NCBIfam" id="NF008726">
    <property type="entry name" value="PRK11728.1"/>
    <property type="match status" value="1"/>
</dbReference>
<dbReference type="InterPro" id="IPR036188">
    <property type="entry name" value="FAD/NAD-bd_sf"/>
</dbReference>
<evidence type="ECO:0000259" key="6">
    <source>
        <dbReference type="Pfam" id="PF01266"/>
    </source>
</evidence>
<comment type="similarity">
    <text evidence="5">Belongs to the L2HGDH family.</text>
</comment>
<dbReference type="EMBL" id="FOZX01000001">
    <property type="protein sequence ID" value="SFS32092.1"/>
    <property type="molecule type" value="Genomic_DNA"/>
</dbReference>
<dbReference type="PANTHER" id="PTHR43104:SF2">
    <property type="entry name" value="L-2-HYDROXYGLUTARATE DEHYDROGENASE, MITOCHONDRIAL"/>
    <property type="match status" value="1"/>
</dbReference>
<dbReference type="Gene3D" id="3.30.9.10">
    <property type="entry name" value="D-Amino Acid Oxidase, subunit A, domain 2"/>
    <property type="match status" value="1"/>
</dbReference>
<dbReference type="PANTHER" id="PTHR43104">
    <property type="entry name" value="L-2-HYDROXYGLUTARATE DEHYDROGENASE, MITOCHONDRIAL"/>
    <property type="match status" value="1"/>
</dbReference>
<dbReference type="Gene3D" id="3.50.50.60">
    <property type="entry name" value="FAD/NAD(P)-binding domain"/>
    <property type="match status" value="1"/>
</dbReference>
<dbReference type="GO" id="GO:0005737">
    <property type="term" value="C:cytoplasm"/>
    <property type="evidence" value="ECO:0007669"/>
    <property type="project" value="TreeGrafter"/>
</dbReference>
<evidence type="ECO:0000256" key="4">
    <source>
        <dbReference type="ARBA" id="ARBA00023002"/>
    </source>
</evidence>
<dbReference type="SUPFAM" id="SSF51905">
    <property type="entry name" value="FAD/NAD(P)-binding domain"/>
    <property type="match status" value="1"/>
</dbReference>
<sequence>MTNDVTIIGGGIVGLATAHALVEQQPGLRIAVLDKERHWGAHQTGHNSGVIHSGLYYPPGSAKARFARAGGEAMYRFCTDHGIPVRRTGKVVVATSMEQLPRLAELERRGRANGVEVGELDLIGLREREPNVRGVRALHVPDAGITDFTAVSEKLAELLAERGVELRPATELHGVRRDGGELVLLTSRGEIRSRKAVNCAGLHSDAVAELAGTTPPARILPFRGEYYETTSFSRDLVNALVYPVPDPAFPFLGVHLTRMVDGSLHVGPNAVPALAREGYRWGAISPEHLKRLVTDPGLRVLAKKYWRTGATEIARSALKPLFLRAARALLPDLRGHDLLRSEAGVRAQAVTPEGKLVDDFLVVEDAHWVHVLNAPSPAATASLLIGKDIAARLDAKG</sequence>
<evidence type="ECO:0000256" key="3">
    <source>
        <dbReference type="ARBA" id="ARBA00022827"/>
    </source>
</evidence>
<dbReference type="Pfam" id="PF01266">
    <property type="entry name" value="DAO"/>
    <property type="match status" value="1"/>
</dbReference>
<evidence type="ECO:0000313" key="7">
    <source>
        <dbReference type="EMBL" id="SFS32092.1"/>
    </source>
</evidence>
<keyword evidence="4" id="KW-0560">Oxidoreductase</keyword>
<reference evidence="8" key="1">
    <citation type="submission" date="2016-10" db="EMBL/GenBank/DDBJ databases">
        <authorList>
            <person name="Varghese N."/>
            <person name="Submissions S."/>
        </authorList>
    </citation>
    <scope>NUCLEOTIDE SEQUENCE [LARGE SCALE GENOMIC DNA]</scope>
    <source>
        <strain evidence="8">DSM 44771</strain>
    </source>
</reference>
<organism evidence="7 8">
    <name type="scientific">Saccharopolyspora flava</name>
    <dbReference type="NCBI Taxonomy" id="95161"/>
    <lineage>
        <taxon>Bacteria</taxon>
        <taxon>Bacillati</taxon>
        <taxon>Actinomycetota</taxon>
        <taxon>Actinomycetes</taxon>
        <taxon>Pseudonocardiales</taxon>
        <taxon>Pseudonocardiaceae</taxon>
        <taxon>Saccharopolyspora</taxon>
    </lineage>
</organism>
<dbReference type="OrthoDB" id="9801699at2"/>
<dbReference type="AlphaFoldDB" id="A0A1I6NVV4"/>
<protein>
    <submittedName>
        <fullName evidence="7">Malate dehydrogenase (Quinone)</fullName>
    </submittedName>
</protein>
<dbReference type="RefSeq" id="WP_093414510.1">
    <property type="nucleotide sequence ID" value="NZ_FOZX01000001.1"/>
</dbReference>
<dbReference type="InterPro" id="IPR006076">
    <property type="entry name" value="FAD-dep_OxRdtase"/>
</dbReference>
<dbReference type="Proteomes" id="UP000198852">
    <property type="component" value="Unassembled WGS sequence"/>
</dbReference>
<feature type="domain" description="FAD dependent oxidoreductase" evidence="6">
    <location>
        <begin position="4"/>
        <end position="392"/>
    </location>
</feature>
<dbReference type="STRING" id="95161.SAMN05660874_00186"/>
<dbReference type="GO" id="GO:0047545">
    <property type="term" value="F:(S)-2-hydroxyglutarate dehydrogenase activity"/>
    <property type="evidence" value="ECO:0007669"/>
    <property type="project" value="TreeGrafter"/>
</dbReference>